<reference evidence="1" key="1">
    <citation type="submission" date="2020-11" db="EMBL/GenBank/DDBJ databases">
        <title>Azospira restricta DSM 18626 genome sequence.</title>
        <authorList>
            <person name="Moe W.M."/>
        </authorList>
    </citation>
    <scope>NUCLEOTIDE SEQUENCE</scope>
    <source>
        <strain evidence="1">DSM 18626</strain>
    </source>
</reference>
<dbReference type="AlphaFoldDB" id="A0A974SNM4"/>
<evidence type="ECO:0000313" key="2">
    <source>
        <dbReference type="Proteomes" id="UP000663444"/>
    </source>
</evidence>
<keyword evidence="2" id="KW-1185">Reference proteome</keyword>
<dbReference type="Pfam" id="PF12279">
    <property type="entry name" value="DUF3619"/>
    <property type="match status" value="1"/>
</dbReference>
<proteinExistence type="predicted"/>
<sequence length="125" mass="14262">MNELHFAFRLRQHLNRGLQEIDGDKAERLRRTRERALAVQKQPSPHPVLAGAGHFLRFHSENLRPRHLIAALLLALACALALQWHIEAQIAEMSDLDSALLADDLPVEALIDEDFDSWLKSSQER</sequence>
<dbReference type="Proteomes" id="UP000663444">
    <property type="component" value="Chromosome"/>
</dbReference>
<protein>
    <submittedName>
        <fullName evidence="1">DUF3619 family protein</fullName>
    </submittedName>
</protein>
<organism evidence="1 2">
    <name type="scientific">Azospira restricta</name>
    <dbReference type="NCBI Taxonomy" id="404405"/>
    <lineage>
        <taxon>Bacteria</taxon>
        <taxon>Pseudomonadati</taxon>
        <taxon>Pseudomonadota</taxon>
        <taxon>Betaproteobacteria</taxon>
        <taxon>Rhodocyclales</taxon>
        <taxon>Rhodocyclaceae</taxon>
        <taxon>Azospira</taxon>
    </lineage>
</organism>
<dbReference type="InterPro" id="IPR022064">
    <property type="entry name" value="DUF3619"/>
</dbReference>
<gene>
    <name evidence="1" type="ORF">IWH25_17230</name>
</gene>
<dbReference type="RefSeq" id="WP_203386985.1">
    <property type="nucleotide sequence ID" value="NZ_CP064781.1"/>
</dbReference>
<name>A0A974SNM4_9RHOO</name>
<evidence type="ECO:0000313" key="1">
    <source>
        <dbReference type="EMBL" id="QRJ63458.1"/>
    </source>
</evidence>
<accession>A0A974SNM4</accession>
<dbReference type="EMBL" id="CP064781">
    <property type="protein sequence ID" value="QRJ63458.1"/>
    <property type="molecule type" value="Genomic_DNA"/>
</dbReference>
<dbReference type="KEGG" id="ares:IWH25_17230"/>